<evidence type="ECO:0000313" key="3">
    <source>
        <dbReference type="WBParaSite" id="nRc.2.0.1.t39301-RA"/>
    </source>
</evidence>
<dbReference type="Proteomes" id="UP000887565">
    <property type="component" value="Unplaced"/>
</dbReference>
<proteinExistence type="predicted"/>
<organism evidence="2 3">
    <name type="scientific">Romanomermis culicivorax</name>
    <name type="common">Nematode worm</name>
    <dbReference type="NCBI Taxonomy" id="13658"/>
    <lineage>
        <taxon>Eukaryota</taxon>
        <taxon>Metazoa</taxon>
        <taxon>Ecdysozoa</taxon>
        <taxon>Nematoda</taxon>
        <taxon>Enoplea</taxon>
        <taxon>Dorylaimia</taxon>
        <taxon>Mermithida</taxon>
        <taxon>Mermithoidea</taxon>
        <taxon>Mermithidae</taxon>
        <taxon>Romanomermis</taxon>
    </lineage>
</organism>
<sequence>LDLENNGTFEAYNETYVANGQKGDWPISSALVEDTNSSILVNNNGNETSAHLKSRLAVAKQMTPSANAFENRFLQAAIGFSKNESLPEQADSKDDKKSRDTIDSPLIESKANKNNTQKSEKDELTVLLPANIDVIDNNDTADQINAPANQGKKKPIPDAGRDAYVDNDKEGDLD</sequence>
<feature type="region of interest" description="Disordered" evidence="1">
    <location>
        <begin position="80"/>
        <end position="123"/>
    </location>
</feature>
<evidence type="ECO:0000313" key="2">
    <source>
        <dbReference type="Proteomes" id="UP000887565"/>
    </source>
</evidence>
<feature type="compositionally biased region" description="Basic and acidic residues" evidence="1">
    <location>
        <begin position="155"/>
        <end position="174"/>
    </location>
</feature>
<name>A0A915KKE2_ROMCU</name>
<reference evidence="3" key="1">
    <citation type="submission" date="2022-11" db="UniProtKB">
        <authorList>
            <consortium name="WormBaseParasite"/>
        </authorList>
    </citation>
    <scope>IDENTIFICATION</scope>
</reference>
<feature type="compositionally biased region" description="Basic and acidic residues" evidence="1">
    <location>
        <begin position="90"/>
        <end position="102"/>
    </location>
</feature>
<protein>
    <submittedName>
        <fullName evidence="3">Uncharacterized protein</fullName>
    </submittedName>
</protein>
<keyword evidence="2" id="KW-1185">Reference proteome</keyword>
<feature type="region of interest" description="Disordered" evidence="1">
    <location>
        <begin position="138"/>
        <end position="174"/>
    </location>
</feature>
<dbReference type="WBParaSite" id="nRc.2.0.1.t39301-RA">
    <property type="protein sequence ID" value="nRc.2.0.1.t39301-RA"/>
    <property type="gene ID" value="nRc.2.0.1.g39301"/>
</dbReference>
<accession>A0A915KKE2</accession>
<evidence type="ECO:0000256" key="1">
    <source>
        <dbReference type="SAM" id="MobiDB-lite"/>
    </source>
</evidence>
<dbReference type="AlphaFoldDB" id="A0A915KKE2"/>
<feature type="compositionally biased region" description="Polar residues" evidence="1">
    <location>
        <begin position="138"/>
        <end position="148"/>
    </location>
</feature>